<comment type="caution">
    <text evidence="8">The sequence shown here is derived from an EMBL/GenBank/DDBJ whole genome shotgun (WGS) entry which is preliminary data.</text>
</comment>
<gene>
    <name evidence="8" type="ORF">EI42_04566</name>
</gene>
<evidence type="ECO:0000256" key="6">
    <source>
        <dbReference type="ARBA" id="ARBA00023136"/>
    </source>
</evidence>
<evidence type="ECO:0000256" key="2">
    <source>
        <dbReference type="ARBA" id="ARBA00005262"/>
    </source>
</evidence>
<keyword evidence="5 7" id="KW-1133">Transmembrane helix</keyword>
<keyword evidence="3" id="KW-1003">Cell membrane</keyword>
<evidence type="ECO:0000256" key="7">
    <source>
        <dbReference type="SAM" id="Phobius"/>
    </source>
</evidence>
<evidence type="ECO:0000256" key="3">
    <source>
        <dbReference type="ARBA" id="ARBA00022475"/>
    </source>
</evidence>
<keyword evidence="9" id="KW-1185">Reference proteome</keyword>
<feature type="transmembrane region" description="Helical" evidence="7">
    <location>
        <begin position="157"/>
        <end position="177"/>
    </location>
</feature>
<evidence type="ECO:0000256" key="4">
    <source>
        <dbReference type="ARBA" id="ARBA00022692"/>
    </source>
</evidence>
<dbReference type="EMBL" id="QKUF01000021">
    <property type="protein sequence ID" value="PZW24684.1"/>
    <property type="molecule type" value="Genomic_DNA"/>
</dbReference>
<proteinExistence type="inferred from homology"/>
<feature type="transmembrane region" description="Helical" evidence="7">
    <location>
        <begin position="128"/>
        <end position="145"/>
    </location>
</feature>
<dbReference type="GO" id="GO:0005886">
    <property type="term" value="C:plasma membrane"/>
    <property type="evidence" value="ECO:0007669"/>
    <property type="project" value="UniProtKB-SubCell"/>
</dbReference>
<feature type="transmembrane region" description="Helical" evidence="7">
    <location>
        <begin position="183"/>
        <end position="201"/>
    </location>
</feature>
<protein>
    <submittedName>
        <fullName evidence="8">Chromate transporter</fullName>
    </submittedName>
</protein>
<dbReference type="Proteomes" id="UP000248806">
    <property type="component" value="Unassembled WGS sequence"/>
</dbReference>
<evidence type="ECO:0000313" key="9">
    <source>
        <dbReference type="Proteomes" id="UP000248806"/>
    </source>
</evidence>
<keyword evidence="4 7" id="KW-0812">Transmembrane</keyword>
<dbReference type="InterPro" id="IPR003370">
    <property type="entry name" value="Chromate_transpt"/>
</dbReference>
<keyword evidence="6 7" id="KW-0472">Membrane</keyword>
<organism evidence="8 9">
    <name type="scientific">Thermosporothrix hazakensis</name>
    <dbReference type="NCBI Taxonomy" id="644383"/>
    <lineage>
        <taxon>Bacteria</taxon>
        <taxon>Bacillati</taxon>
        <taxon>Chloroflexota</taxon>
        <taxon>Ktedonobacteria</taxon>
        <taxon>Ktedonobacterales</taxon>
        <taxon>Thermosporotrichaceae</taxon>
        <taxon>Thermosporothrix</taxon>
    </lineage>
</organism>
<accession>A0A326U244</accession>
<dbReference type="PANTHER" id="PTHR43663">
    <property type="entry name" value="CHROMATE TRANSPORT PROTEIN-RELATED"/>
    <property type="match status" value="1"/>
</dbReference>
<feature type="transmembrane region" description="Helical" evidence="7">
    <location>
        <begin position="88"/>
        <end position="116"/>
    </location>
</feature>
<sequence length="219" mass="24167">MRTLEPRTRISPTTKPTLWQLLWIWGLIGLQSFGGGASTQLLVQRTFIEKYQWMTMDEFLRFWGMCVTVPGINLIALTILIGRKLGGLGGIVVSLIGMLFPSALITCLLAIGYASIEHLPAMRSIQSGLVPATGGMMLMIGLRFAKLPLQQASKEGIRQMILSILLIALCMIAVAFFHLSVMIVFLGAALLGIVLFTPRTSKEAKEEQQARDESQKEME</sequence>
<dbReference type="GO" id="GO:0015109">
    <property type="term" value="F:chromate transmembrane transporter activity"/>
    <property type="evidence" value="ECO:0007669"/>
    <property type="project" value="InterPro"/>
</dbReference>
<dbReference type="Pfam" id="PF02417">
    <property type="entry name" value="Chromate_transp"/>
    <property type="match status" value="1"/>
</dbReference>
<evidence type="ECO:0000313" key="8">
    <source>
        <dbReference type="EMBL" id="PZW24684.1"/>
    </source>
</evidence>
<feature type="transmembrane region" description="Helical" evidence="7">
    <location>
        <begin position="21"/>
        <end position="42"/>
    </location>
</feature>
<dbReference type="AlphaFoldDB" id="A0A326U244"/>
<feature type="transmembrane region" description="Helical" evidence="7">
    <location>
        <begin position="62"/>
        <end position="81"/>
    </location>
</feature>
<dbReference type="OrthoDB" id="9788907at2"/>
<comment type="similarity">
    <text evidence="2">Belongs to the chromate ion transporter (CHR) (TC 2.A.51) family.</text>
</comment>
<name>A0A326U244_THEHA</name>
<reference evidence="8 9" key="1">
    <citation type="submission" date="2018-06" db="EMBL/GenBank/DDBJ databases">
        <title>Genomic Encyclopedia of Archaeal and Bacterial Type Strains, Phase II (KMG-II): from individual species to whole genera.</title>
        <authorList>
            <person name="Goeker M."/>
        </authorList>
    </citation>
    <scope>NUCLEOTIDE SEQUENCE [LARGE SCALE GENOMIC DNA]</scope>
    <source>
        <strain evidence="8 9">ATCC BAA-1881</strain>
    </source>
</reference>
<comment type="subcellular location">
    <subcellularLocation>
        <location evidence="1">Cell membrane</location>
        <topology evidence="1">Multi-pass membrane protein</topology>
    </subcellularLocation>
</comment>
<evidence type="ECO:0000256" key="5">
    <source>
        <dbReference type="ARBA" id="ARBA00022989"/>
    </source>
</evidence>
<dbReference type="InterPro" id="IPR052518">
    <property type="entry name" value="CHR_Transporter"/>
</dbReference>
<dbReference type="PANTHER" id="PTHR43663:SF1">
    <property type="entry name" value="CHROMATE TRANSPORTER"/>
    <property type="match status" value="1"/>
</dbReference>
<evidence type="ECO:0000256" key="1">
    <source>
        <dbReference type="ARBA" id="ARBA00004651"/>
    </source>
</evidence>
<dbReference type="RefSeq" id="WP_111324883.1">
    <property type="nucleotide sequence ID" value="NZ_BIFX01000001.1"/>
</dbReference>